<reference evidence="1" key="1">
    <citation type="submission" date="2021-06" db="EMBL/GenBank/DDBJ databases">
        <authorList>
            <person name="Kallberg Y."/>
            <person name="Tangrot J."/>
            <person name="Rosling A."/>
        </authorList>
    </citation>
    <scope>NUCLEOTIDE SEQUENCE</scope>
    <source>
        <strain evidence="1">FL966</strain>
    </source>
</reference>
<evidence type="ECO:0000313" key="2">
    <source>
        <dbReference type="Proteomes" id="UP000789759"/>
    </source>
</evidence>
<dbReference type="AlphaFoldDB" id="A0A9N9I1K0"/>
<accession>A0A9N9I1K0</accession>
<sequence length="104" mass="11801">MSNTKQELHYYGLELTEEEIQTVFQDVTLFSEDIKEESIDDLDEPDNFDDSEVKYQNLKIKDLIMLNNFNTEVCFCPIKASVCLANINGCLLGPNQLGFGVLST</sequence>
<name>A0A9N9I1K0_9GLOM</name>
<evidence type="ECO:0000313" key="1">
    <source>
        <dbReference type="EMBL" id="CAG8716504.1"/>
    </source>
</evidence>
<keyword evidence="2" id="KW-1185">Reference proteome</keyword>
<dbReference type="Proteomes" id="UP000789759">
    <property type="component" value="Unassembled WGS sequence"/>
</dbReference>
<comment type="caution">
    <text evidence="1">The sequence shown here is derived from an EMBL/GenBank/DDBJ whole genome shotgun (WGS) entry which is preliminary data.</text>
</comment>
<dbReference type="OrthoDB" id="2434645at2759"/>
<organism evidence="1 2">
    <name type="scientific">Cetraspora pellucida</name>
    <dbReference type="NCBI Taxonomy" id="1433469"/>
    <lineage>
        <taxon>Eukaryota</taxon>
        <taxon>Fungi</taxon>
        <taxon>Fungi incertae sedis</taxon>
        <taxon>Mucoromycota</taxon>
        <taxon>Glomeromycotina</taxon>
        <taxon>Glomeromycetes</taxon>
        <taxon>Diversisporales</taxon>
        <taxon>Gigasporaceae</taxon>
        <taxon>Cetraspora</taxon>
    </lineage>
</organism>
<dbReference type="EMBL" id="CAJVQA010012424">
    <property type="protein sequence ID" value="CAG8716504.1"/>
    <property type="molecule type" value="Genomic_DNA"/>
</dbReference>
<gene>
    <name evidence="1" type="ORF">CPELLU_LOCUS12633</name>
</gene>
<proteinExistence type="predicted"/>
<protein>
    <submittedName>
        <fullName evidence="1">15115_t:CDS:1</fullName>
    </submittedName>
</protein>